<keyword evidence="12" id="KW-1185">Reference proteome</keyword>
<keyword evidence="4 10" id="KW-0460">Magnesium</keyword>
<evidence type="ECO:0000256" key="1">
    <source>
        <dbReference type="ARBA" id="ARBA00022516"/>
    </source>
</evidence>
<dbReference type="Pfam" id="PF01884">
    <property type="entry name" value="PcrB"/>
    <property type="match status" value="1"/>
</dbReference>
<keyword evidence="1 10" id="KW-0444">Lipid biosynthesis</keyword>
<organism evidence="11 12">
    <name type="scientific">Baia soyae</name>
    <dbReference type="NCBI Taxonomy" id="1544746"/>
    <lineage>
        <taxon>Bacteria</taxon>
        <taxon>Bacillati</taxon>
        <taxon>Bacillota</taxon>
        <taxon>Bacilli</taxon>
        <taxon>Bacillales</taxon>
        <taxon>Thermoactinomycetaceae</taxon>
        <taxon>Baia</taxon>
    </lineage>
</organism>
<feature type="binding site" evidence="10">
    <location>
        <position position="14"/>
    </location>
    <ligand>
        <name>sn-glycerol 1-phosphate</name>
        <dbReference type="ChEBI" id="CHEBI:57685"/>
    </ligand>
</feature>
<sequence>MLIEQMQTWRHVFKLDPNRPIEEEMIVRLLQSGTDGIIVGGTDGITYQNTYELMRRVKQTSLPCVQEISNAKAVVPGFDGFCIPVVLNTNDTEWLIGAHQKTMKEFGEWIPWNQVAVEGYVVLNPEAKVAQLTGAQTSLTHDDILAYAQIAEHLFRLPFFYLEYSGVYGDALVVQATANHLRHTKLIYGGGIRFEKQAREMAQFADIVVVGNLIYDDIEMALQTVSWVKETKLIR</sequence>
<dbReference type="InterPro" id="IPR039074">
    <property type="entry name" value="GGGP/HepGP_synthase_I"/>
</dbReference>
<dbReference type="CDD" id="cd02812">
    <property type="entry name" value="PcrB_like"/>
    <property type="match status" value="1"/>
</dbReference>
<keyword evidence="3 10" id="KW-0479">Metal-binding</keyword>
<dbReference type="Proteomes" id="UP000294746">
    <property type="component" value="Unassembled WGS sequence"/>
</dbReference>
<feature type="binding site" evidence="10">
    <location>
        <begin position="211"/>
        <end position="212"/>
    </location>
    <ligand>
        <name>sn-glycerol 1-phosphate</name>
        <dbReference type="ChEBI" id="CHEBI:57685"/>
    </ligand>
</feature>
<evidence type="ECO:0000256" key="8">
    <source>
        <dbReference type="ARBA" id="ARBA00048318"/>
    </source>
</evidence>
<comment type="cofactor">
    <cofactor evidence="10">
        <name>Mg(2+)</name>
        <dbReference type="ChEBI" id="CHEBI:18420"/>
    </cofactor>
</comment>
<evidence type="ECO:0000256" key="3">
    <source>
        <dbReference type="ARBA" id="ARBA00022723"/>
    </source>
</evidence>
<dbReference type="EC" id="2.5.1.n9" evidence="9 10"/>
<comment type="function">
    <text evidence="10">Prenyltransferase that catalyzes in vivo the transfer of the heptaprenyl moiety of heptaprenyl pyrophosphate (HepPP; 35 carbon atoms) to the C3 hydroxyl of sn-glycerol-1-phosphate (G1P), producing heptaprenylglyceryl phosphate (HepGP). This reaction is an ether-bond-formation step in the biosynthesis of archaea-type G1P-based membrane lipids found in Bacillales.</text>
</comment>
<dbReference type="NCBIfam" id="TIGR01768">
    <property type="entry name" value="GGGP-family"/>
    <property type="match status" value="1"/>
</dbReference>
<dbReference type="AlphaFoldDB" id="A0A4R2RT06"/>
<comment type="caution">
    <text evidence="10">Lacks conserved residue(s) required for the propagation of feature annotation.</text>
</comment>
<evidence type="ECO:0000256" key="7">
    <source>
        <dbReference type="ARBA" id="ARBA00023264"/>
    </source>
</evidence>
<keyword evidence="6 10" id="KW-0594">Phospholipid biosynthesis</keyword>
<feature type="binding site" evidence="10">
    <location>
        <position position="191"/>
    </location>
    <ligand>
        <name>sn-glycerol 1-phosphate</name>
        <dbReference type="ChEBI" id="CHEBI:57685"/>
    </ligand>
</feature>
<evidence type="ECO:0000313" key="11">
    <source>
        <dbReference type="EMBL" id="TCP66483.1"/>
    </source>
</evidence>
<dbReference type="NCBIfam" id="NF003199">
    <property type="entry name" value="PRK04169.1-3"/>
    <property type="match status" value="1"/>
</dbReference>
<dbReference type="NCBIfam" id="NF003197">
    <property type="entry name" value="PRK04169.1-1"/>
    <property type="match status" value="1"/>
</dbReference>
<keyword evidence="7 10" id="KW-1208">Phospholipid metabolism</keyword>
<dbReference type="FunFam" id="3.20.20.390:FF:000001">
    <property type="entry name" value="Heptaprenylglyceryl phosphate synthase"/>
    <property type="match status" value="1"/>
</dbReference>
<dbReference type="HAMAP" id="MF_00112">
    <property type="entry name" value="GGGP_HepGP_synthase"/>
    <property type="match status" value="1"/>
</dbReference>
<dbReference type="Gene3D" id="3.20.20.390">
    <property type="entry name" value="FMN-linked oxidoreductases"/>
    <property type="match status" value="1"/>
</dbReference>
<keyword evidence="2 10" id="KW-0808">Transferase</keyword>
<evidence type="ECO:0000313" key="12">
    <source>
        <dbReference type="Proteomes" id="UP000294746"/>
    </source>
</evidence>
<comment type="caution">
    <text evidence="11">The sequence shown here is derived from an EMBL/GenBank/DDBJ whole genome shotgun (WGS) entry which is preliminary data.</text>
</comment>
<feature type="binding site" evidence="10">
    <location>
        <position position="16"/>
    </location>
    <ligand>
        <name>Mg(2+)</name>
        <dbReference type="ChEBI" id="CHEBI:18420"/>
    </ligand>
</feature>
<feature type="binding site" evidence="10">
    <location>
        <position position="42"/>
    </location>
    <ligand>
        <name>Mg(2+)</name>
        <dbReference type="ChEBI" id="CHEBI:18420"/>
    </ligand>
</feature>
<reference evidence="11 12" key="1">
    <citation type="submission" date="2019-03" db="EMBL/GenBank/DDBJ databases">
        <title>Genomic Encyclopedia of Type Strains, Phase IV (KMG-IV): sequencing the most valuable type-strain genomes for metagenomic binning, comparative biology and taxonomic classification.</title>
        <authorList>
            <person name="Goeker M."/>
        </authorList>
    </citation>
    <scope>NUCLEOTIDE SEQUENCE [LARGE SCALE GENOMIC DNA]</scope>
    <source>
        <strain evidence="11 12">DSM 46831</strain>
    </source>
</reference>
<evidence type="ECO:0000256" key="6">
    <source>
        <dbReference type="ARBA" id="ARBA00023209"/>
    </source>
</evidence>
<comment type="pathway">
    <text evidence="10">Membrane lipid metabolism; glycerophospholipid metabolism.</text>
</comment>
<evidence type="ECO:0000256" key="10">
    <source>
        <dbReference type="HAMAP-Rule" id="MF_00112"/>
    </source>
</evidence>
<dbReference type="GO" id="GO:0120536">
    <property type="term" value="F:heptaprenylglyceryl phosphate synthase activity"/>
    <property type="evidence" value="ECO:0007669"/>
    <property type="project" value="UniProtKB-ARBA"/>
</dbReference>
<dbReference type="InterPro" id="IPR038597">
    <property type="entry name" value="GGGP/HepGP_synthase_sf"/>
</dbReference>
<dbReference type="PANTHER" id="PTHR40029:SF2">
    <property type="entry name" value="HEPTAPRENYLGLYCERYL PHOSPHATE SYNTHASE"/>
    <property type="match status" value="1"/>
</dbReference>
<feature type="binding site" evidence="10">
    <location>
        <begin position="161"/>
        <end position="166"/>
    </location>
    <ligand>
        <name>sn-glycerol 1-phosphate</name>
        <dbReference type="ChEBI" id="CHEBI:57685"/>
    </ligand>
</feature>
<proteinExistence type="inferred from homology"/>
<dbReference type="InterPro" id="IPR008205">
    <property type="entry name" value="GGGP_HepGP_synthase"/>
</dbReference>
<evidence type="ECO:0000256" key="2">
    <source>
        <dbReference type="ARBA" id="ARBA00022679"/>
    </source>
</evidence>
<comment type="catalytic activity">
    <reaction evidence="8 10">
        <text>sn-glycerol 1-phosphate + all-trans-heptaprenyl diphosphate = 3-heptaprenyl-sn-glycero-1-phosphate + diphosphate</text>
        <dbReference type="Rhea" id="RHEA:33495"/>
        <dbReference type="ChEBI" id="CHEBI:33019"/>
        <dbReference type="ChEBI" id="CHEBI:57685"/>
        <dbReference type="ChEBI" id="CHEBI:58206"/>
        <dbReference type="ChEBI" id="CHEBI:64781"/>
        <dbReference type="EC" id="2.5.1.n9"/>
    </reaction>
</comment>
<gene>
    <name evidence="10" type="primary">pcrB</name>
    <name evidence="11" type="ORF">EDD57_12320</name>
</gene>
<dbReference type="PANTHER" id="PTHR40029">
    <property type="match status" value="1"/>
</dbReference>
<name>A0A4R2RT06_9BACL</name>
<evidence type="ECO:0000256" key="5">
    <source>
        <dbReference type="ARBA" id="ARBA00023098"/>
    </source>
</evidence>
<keyword evidence="5 10" id="KW-0443">Lipid metabolism</keyword>
<dbReference type="GO" id="GO:0046474">
    <property type="term" value="P:glycerophospholipid biosynthetic process"/>
    <property type="evidence" value="ECO:0007669"/>
    <property type="project" value="UniProtKB-UniRule"/>
</dbReference>
<evidence type="ECO:0000256" key="9">
    <source>
        <dbReference type="ARBA" id="ARBA00066888"/>
    </source>
</evidence>
<comment type="subunit">
    <text evidence="10">Homodimer.</text>
</comment>
<protein>
    <recommendedName>
        <fullName evidence="9 10">Heptaprenylglyceryl phosphate synthase</fullName>
        <shortName evidence="10">HepGP synthase</shortName>
        <ecNumber evidence="9 10">2.5.1.n9</ecNumber>
    </recommendedName>
    <alternativeName>
        <fullName evidence="10">Glycerol-1-phosphate heptaprenyltransferase</fullName>
    </alternativeName>
</protein>
<dbReference type="GO" id="GO:0000287">
    <property type="term" value="F:magnesium ion binding"/>
    <property type="evidence" value="ECO:0007669"/>
    <property type="project" value="UniProtKB-UniRule"/>
</dbReference>
<comment type="similarity">
    <text evidence="10">Belongs to the GGGP/HepGP synthase family. Group I subfamily.</text>
</comment>
<dbReference type="UniPathway" id="UPA00940"/>
<accession>A0A4R2RT06</accession>
<dbReference type="EMBL" id="SLXV01000023">
    <property type="protein sequence ID" value="TCP66483.1"/>
    <property type="molecule type" value="Genomic_DNA"/>
</dbReference>
<dbReference type="SUPFAM" id="SSF51395">
    <property type="entry name" value="FMN-linked oxidoreductases"/>
    <property type="match status" value="1"/>
</dbReference>
<evidence type="ECO:0000256" key="4">
    <source>
        <dbReference type="ARBA" id="ARBA00022842"/>
    </source>
</evidence>